<dbReference type="AlphaFoldDB" id="A0A1X2A2C6"/>
<evidence type="ECO:0000313" key="1">
    <source>
        <dbReference type="EMBL" id="ORW35614.1"/>
    </source>
</evidence>
<evidence type="ECO:0000313" key="2">
    <source>
        <dbReference type="Proteomes" id="UP000193781"/>
    </source>
</evidence>
<proteinExistence type="predicted"/>
<reference evidence="1 2" key="1">
    <citation type="submission" date="2016-01" db="EMBL/GenBank/DDBJ databases">
        <title>The new phylogeny of the genus Mycobacterium.</title>
        <authorList>
            <person name="Tarcisio F."/>
            <person name="Conor M."/>
            <person name="Antonella G."/>
            <person name="Elisabetta G."/>
            <person name="Giulia F.S."/>
            <person name="Sara T."/>
            <person name="Anna F."/>
            <person name="Clotilde B."/>
            <person name="Roberto B."/>
            <person name="Veronica D.S."/>
            <person name="Fabio R."/>
            <person name="Monica P."/>
            <person name="Olivier J."/>
            <person name="Enrico T."/>
            <person name="Nicola S."/>
        </authorList>
    </citation>
    <scope>NUCLEOTIDE SEQUENCE [LARGE SCALE GENOMIC DNA]</scope>
    <source>
        <strain evidence="1 2">DSM 44803</strain>
    </source>
</reference>
<gene>
    <name evidence="1" type="ORF">AWC17_21760</name>
</gene>
<organism evidence="1 2">
    <name type="scientific">Mycobacterium nebraskense</name>
    <dbReference type="NCBI Taxonomy" id="244292"/>
    <lineage>
        <taxon>Bacteria</taxon>
        <taxon>Bacillati</taxon>
        <taxon>Actinomycetota</taxon>
        <taxon>Actinomycetes</taxon>
        <taxon>Mycobacteriales</taxon>
        <taxon>Mycobacteriaceae</taxon>
        <taxon>Mycobacterium</taxon>
    </lineage>
</organism>
<accession>A0A1X2A2C6</accession>
<dbReference type="EMBL" id="LQPH01000005">
    <property type="protein sequence ID" value="ORW35614.1"/>
    <property type="molecule type" value="Genomic_DNA"/>
</dbReference>
<sequence length="73" mass="8032">MPSGAKRDPCSGHSHAVEFVVGHDAMIPAHAPVGLKIARPWHLMDSIVVLGSDFDPATNRTRRVRQLNDVQHQ</sequence>
<comment type="caution">
    <text evidence="1">The sequence shown here is derived from an EMBL/GenBank/DDBJ whole genome shotgun (WGS) entry which is preliminary data.</text>
</comment>
<dbReference type="Proteomes" id="UP000193781">
    <property type="component" value="Unassembled WGS sequence"/>
</dbReference>
<protein>
    <submittedName>
        <fullName evidence="1">Uncharacterized protein</fullName>
    </submittedName>
</protein>
<name>A0A1X2A2C6_9MYCO</name>
<keyword evidence="2" id="KW-1185">Reference proteome</keyword>